<gene>
    <name evidence="3" type="ORF">E0L93_14870</name>
</gene>
<dbReference type="GO" id="GO:0043743">
    <property type="term" value="F:LPPG:FO 2-phospho-L-lactate transferase activity"/>
    <property type="evidence" value="ECO:0007669"/>
    <property type="project" value="InterPro"/>
</dbReference>
<accession>A0A4V6NAY6</accession>
<dbReference type="Gene3D" id="3.40.50.10680">
    <property type="entry name" value="CofD-like domains"/>
    <property type="match status" value="1"/>
</dbReference>
<dbReference type="Proteomes" id="UP000295244">
    <property type="component" value="Unassembled WGS sequence"/>
</dbReference>
<evidence type="ECO:0000256" key="1">
    <source>
        <dbReference type="ARBA" id="ARBA00022490"/>
    </source>
</evidence>
<sequence length="320" mass="33648">MSGEGLRVVAFGGGTGLPVLLGGLRDRTEDLVAVVTVADDGGSSGRLRQELGVAPPGDVRNCLVALASRRQLAEVFNYRFSAGDLSNHTVGNIIIAALADMTGGFAGGVEQAARFLRARGRVYPAATESLTLEVRFADGTVARGESAVRKHNKPIRGVRVIPEEAPAPEPVVEAIRRADVVVLSPGSLFTSTIPALLGGGVREAIGEFPGPVVYAANIMTQPGETTGFAVSDHLRAIREHAGVAVTDVLVHAGELPEAALERYAAEGAYPVVVDPDEVRVLGVRVHEAELASREALESGSVRHDPDRLAEEVLRVALVRR</sequence>
<dbReference type="RefSeq" id="WP_132692860.1">
    <property type="nucleotide sequence ID" value="NZ_SKBU01000038.1"/>
</dbReference>
<protein>
    <recommendedName>
        <fullName evidence="2">Putative gluconeogenesis factor</fullName>
    </recommendedName>
</protein>
<dbReference type="InterPro" id="IPR010119">
    <property type="entry name" value="Gluconeogen_factor"/>
</dbReference>
<dbReference type="SUPFAM" id="SSF142338">
    <property type="entry name" value="CofD-like"/>
    <property type="match status" value="1"/>
</dbReference>
<comment type="similarity">
    <text evidence="2">Belongs to the gluconeogenesis factor family.</text>
</comment>
<dbReference type="GO" id="GO:0005737">
    <property type="term" value="C:cytoplasm"/>
    <property type="evidence" value="ECO:0007669"/>
    <property type="project" value="UniProtKB-SubCell"/>
</dbReference>
<name>A0A4V6NAY6_9ACTN</name>
<keyword evidence="4" id="KW-1185">Reference proteome</keyword>
<dbReference type="AlphaFoldDB" id="A0A4V6NAY6"/>
<proteinExistence type="inferred from homology"/>
<evidence type="ECO:0000313" key="4">
    <source>
        <dbReference type="Proteomes" id="UP000295244"/>
    </source>
</evidence>
<dbReference type="InterPro" id="IPR038136">
    <property type="entry name" value="CofD-like_dom_sf"/>
</dbReference>
<dbReference type="CDD" id="cd07187">
    <property type="entry name" value="YvcK_like"/>
    <property type="match status" value="1"/>
</dbReference>
<comment type="caution">
    <text evidence="3">The sequence shown here is derived from an EMBL/GenBank/DDBJ whole genome shotgun (WGS) entry which is preliminary data.</text>
</comment>
<comment type="subcellular location">
    <subcellularLocation>
        <location evidence="2">Cytoplasm</location>
    </subcellularLocation>
</comment>
<dbReference type="EMBL" id="SKBU01000038">
    <property type="protein sequence ID" value="TCJ13692.1"/>
    <property type="molecule type" value="Genomic_DNA"/>
</dbReference>
<comment type="function">
    <text evidence="2">Required for morphogenesis under gluconeogenic growth conditions.</text>
</comment>
<dbReference type="OrthoDB" id="9783842at2"/>
<evidence type="ECO:0000256" key="2">
    <source>
        <dbReference type="HAMAP-Rule" id="MF_00973"/>
    </source>
</evidence>
<dbReference type="GO" id="GO:0008360">
    <property type="term" value="P:regulation of cell shape"/>
    <property type="evidence" value="ECO:0007669"/>
    <property type="project" value="UniProtKB-UniRule"/>
</dbReference>
<keyword evidence="1 2" id="KW-0963">Cytoplasm</keyword>
<dbReference type="InterPro" id="IPR002882">
    <property type="entry name" value="CofD"/>
</dbReference>
<dbReference type="PANTHER" id="PTHR30135">
    <property type="entry name" value="UNCHARACTERIZED PROTEIN YVCK-RELATED"/>
    <property type="match status" value="1"/>
</dbReference>
<organism evidence="3 4">
    <name type="scientific">Rubrobacter taiwanensis</name>
    <dbReference type="NCBI Taxonomy" id="185139"/>
    <lineage>
        <taxon>Bacteria</taxon>
        <taxon>Bacillati</taxon>
        <taxon>Actinomycetota</taxon>
        <taxon>Rubrobacteria</taxon>
        <taxon>Rubrobacterales</taxon>
        <taxon>Rubrobacteraceae</taxon>
        <taxon>Rubrobacter</taxon>
    </lineage>
</organism>
<evidence type="ECO:0000313" key="3">
    <source>
        <dbReference type="EMBL" id="TCJ13692.1"/>
    </source>
</evidence>
<dbReference type="HAMAP" id="MF_00973">
    <property type="entry name" value="Gluconeogen_factor"/>
    <property type="match status" value="1"/>
</dbReference>
<reference evidence="3 4" key="1">
    <citation type="submission" date="2019-03" db="EMBL/GenBank/DDBJ databases">
        <title>Whole genome sequence of a novel Rubrobacter taiwanensis strain, isolated from Yellowstone National Park.</title>
        <authorList>
            <person name="Freed S."/>
            <person name="Ramaley R.F."/>
            <person name="Kyndt J.A."/>
        </authorList>
    </citation>
    <scope>NUCLEOTIDE SEQUENCE [LARGE SCALE GENOMIC DNA]</scope>
    <source>
        <strain evidence="3 4">Yellowstone</strain>
    </source>
</reference>
<dbReference type="PANTHER" id="PTHR30135:SF3">
    <property type="entry name" value="GLUCONEOGENESIS FACTOR-RELATED"/>
    <property type="match status" value="1"/>
</dbReference>
<dbReference type="NCBIfam" id="TIGR01826">
    <property type="entry name" value="CofD_related"/>
    <property type="match status" value="1"/>
</dbReference>
<dbReference type="Pfam" id="PF01933">
    <property type="entry name" value="CofD"/>
    <property type="match status" value="1"/>
</dbReference>